<gene>
    <name evidence="3" type="ORF">GWO12_02360</name>
</gene>
<protein>
    <submittedName>
        <fullName evidence="3">Methyl-accepting chemotaxis protein</fullName>
    </submittedName>
</protein>
<dbReference type="PANTHER" id="PTHR32089:SF112">
    <property type="entry name" value="LYSOZYME-LIKE PROTEIN-RELATED"/>
    <property type="match status" value="1"/>
</dbReference>
<feature type="transmembrane region" description="Helical" evidence="1">
    <location>
        <begin position="177"/>
        <end position="197"/>
    </location>
</feature>
<evidence type="ECO:0000313" key="4">
    <source>
        <dbReference type="Proteomes" id="UP000702544"/>
    </source>
</evidence>
<accession>A0AAE5CB17</accession>
<evidence type="ECO:0000259" key="2">
    <source>
        <dbReference type="PROSITE" id="PS50885"/>
    </source>
</evidence>
<keyword evidence="1" id="KW-1133">Transmembrane helix</keyword>
<dbReference type="InterPro" id="IPR003660">
    <property type="entry name" value="HAMP_dom"/>
</dbReference>
<dbReference type="CDD" id="cd06225">
    <property type="entry name" value="HAMP"/>
    <property type="match status" value="1"/>
</dbReference>
<sequence>MASNDSNELGRFDQSFVIRMIRDFLLALTMIVVFEMGGRLLLAMNEFAREDREATEVAAEQLARDVKDIMLNRGGPVAARTVYPIIQRNHAERGLEIAIVPSATTVESIRETFDFRPRGVVPEWPEGKHHEATVQLEAEEFCLQCHVTAKVGDVLGHVAVRKYRTARIDEWWSEARVVSVVGMANVILHTIVLFLLLRLRMQPLLELRAIVARLAKGRLDFSRRAEAKSNDEFGELATDLNLFLDRVCDLIEDVNGVLGQVGAVNERLAQVSSQTGEQLESVHAKVQGATRQTYEIREALIAPSDESVESLDLVLSALETATPEGEEFDELRGKLREVLTLYRESAERTRAGQKQLDGLGESLMDLARAVQADTHYQGEIRVLEERMRVIAESGRDLLDRLMTREEPGSVTD</sequence>
<keyword evidence="1" id="KW-0472">Membrane</keyword>
<reference evidence="3 4" key="1">
    <citation type="submission" date="2020-01" db="EMBL/GenBank/DDBJ databases">
        <title>Genomes assembled from Gulf of Kutch pelagic sediment metagenomes.</title>
        <authorList>
            <person name="Chandrashekar M."/>
            <person name="Mahajan M.S."/>
            <person name="Dave K.J."/>
            <person name="Vatsa P."/>
            <person name="Nathani N.M."/>
        </authorList>
    </citation>
    <scope>NUCLEOTIDE SEQUENCE [LARGE SCALE GENOMIC DNA]</scope>
    <source>
        <strain evidence="3">KS3-K002</strain>
    </source>
</reference>
<evidence type="ECO:0000256" key="1">
    <source>
        <dbReference type="SAM" id="Phobius"/>
    </source>
</evidence>
<feature type="transmembrane region" description="Helical" evidence="1">
    <location>
        <begin position="20"/>
        <end position="42"/>
    </location>
</feature>
<dbReference type="Proteomes" id="UP000702544">
    <property type="component" value="Unassembled WGS sequence"/>
</dbReference>
<feature type="domain" description="HAMP" evidence="2">
    <location>
        <begin position="198"/>
        <end position="252"/>
    </location>
</feature>
<dbReference type="AlphaFoldDB" id="A0AAE5CB17"/>
<dbReference type="Pfam" id="PF00672">
    <property type="entry name" value="HAMP"/>
    <property type="match status" value="1"/>
</dbReference>
<dbReference type="PANTHER" id="PTHR32089">
    <property type="entry name" value="METHYL-ACCEPTING CHEMOTAXIS PROTEIN MCPB"/>
    <property type="match status" value="1"/>
</dbReference>
<dbReference type="GO" id="GO:0016020">
    <property type="term" value="C:membrane"/>
    <property type="evidence" value="ECO:0007669"/>
    <property type="project" value="InterPro"/>
</dbReference>
<dbReference type="EMBL" id="JAACAK010000017">
    <property type="protein sequence ID" value="NIR73950.1"/>
    <property type="molecule type" value="Genomic_DNA"/>
</dbReference>
<organism evidence="3 4">
    <name type="scientific">Candidatus Kutchimonas denitrificans</name>
    <dbReference type="NCBI Taxonomy" id="3056748"/>
    <lineage>
        <taxon>Bacteria</taxon>
        <taxon>Pseudomonadati</taxon>
        <taxon>Gemmatimonadota</taxon>
        <taxon>Gemmatimonadia</taxon>
        <taxon>Candidatus Palauibacterales</taxon>
        <taxon>Candidatus Palauibacteraceae</taxon>
        <taxon>Candidatus Kutchimonas</taxon>
    </lineage>
</organism>
<name>A0AAE5CB17_9BACT</name>
<comment type="caution">
    <text evidence="3">The sequence shown here is derived from an EMBL/GenBank/DDBJ whole genome shotgun (WGS) entry which is preliminary data.</text>
</comment>
<dbReference type="Gene3D" id="1.10.287.950">
    <property type="entry name" value="Methyl-accepting chemotaxis protein"/>
    <property type="match status" value="1"/>
</dbReference>
<dbReference type="PROSITE" id="PS50885">
    <property type="entry name" value="HAMP"/>
    <property type="match status" value="1"/>
</dbReference>
<dbReference type="SMART" id="SM00304">
    <property type="entry name" value="HAMP"/>
    <property type="match status" value="1"/>
</dbReference>
<proteinExistence type="predicted"/>
<dbReference type="SUPFAM" id="SSF58104">
    <property type="entry name" value="Methyl-accepting chemotaxis protein (MCP) signaling domain"/>
    <property type="match status" value="1"/>
</dbReference>
<keyword evidence="1" id="KW-0812">Transmembrane</keyword>
<evidence type="ECO:0000313" key="3">
    <source>
        <dbReference type="EMBL" id="NIR73950.1"/>
    </source>
</evidence>
<dbReference type="GO" id="GO:0007165">
    <property type="term" value="P:signal transduction"/>
    <property type="evidence" value="ECO:0007669"/>
    <property type="project" value="InterPro"/>
</dbReference>